<gene>
    <name evidence="1" type="ORF">GPECTOR_123g474</name>
</gene>
<dbReference type="Proteomes" id="UP000075714">
    <property type="component" value="Unassembled WGS sequence"/>
</dbReference>
<protein>
    <submittedName>
        <fullName evidence="1">Uncharacterized protein</fullName>
    </submittedName>
</protein>
<keyword evidence="2" id="KW-1185">Reference proteome</keyword>
<evidence type="ECO:0000313" key="2">
    <source>
        <dbReference type="Proteomes" id="UP000075714"/>
    </source>
</evidence>
<dbReference type="AlphaFoldDB" id="A0A150FYL5"/>
<organism evidence="1 2">
    <name type="scientific">Gonium pectorale</name>
    <name type="common">Green alga</name>
    <dbReference type="NCBI Taxonomy" id="33097"/>
    <lineage>
        <taxon>Eukaryota</taxon>
        <taxon>Viridiplantae</taxon>
        <taxon>Chlorophyta</taxon>
        <taxon>core chlorophytes</taxon>
        <taxon>Chlorophyceae</taxon>
        <taxon>CS clade</taxon>
        <taxon>Chlamydomonadales</taxon>
        <taxon>Volvocaceae</taxon>
        <taxon>Gonium</taxon>
    </lineage>
</organism>
<sequence length="93" mass="10178">MAHGLDEGAAAKQASAAGELDQWLLSTGVPRTLQTCTADDVLCYMAGYYTDTEEKGATREQLKAKGQIASESVIDRYLDRTGHQTGRNTRRRT</sequence>
<evidence type="ECO:0000313" key="1">
    <source>
        <dbReference type="EMBL" id="KXZ42702.1"/>
    </source>
</evidence>
<accession>A0A150FYL5</accession>
<reference evidence="2" key="1">
    <citation type="journal article" date="2016" name="Nat. Commun.">
        <title>The Gonium pectorale genome demonstrates co-option of cell cycle regulation during the evolution of multicellularity.</title>
        <authorList>
            <person name="Hanschen E.R."/>
            <person name="Marriage T.N."/>
            <person name="Ferris P.J."/>
            <person name="Hamaji T."/>
            <person name="Toyoda A."/>
            <person name="Fujiyama A."/>
            <person name="Neme R."/>
            <person name="Noguchi H."/>
            <person name="Minakuchi Y."/>
            <person name="Suzuki M."/>
            <person name="Kawai-Toyooka H."/>
            <person name="Smith D.R."/>
            <person name="Sparks H."/>
            <person name="Anderson J."/>
            <person name="Bakaric R."/>
            <person name="Luria V."/>
            <person name="Karger A."/>
            <person name="Kirschner M.W."/>
            <person name="Durand P.M."/>
            <person name="Michod R.E."/>
            <person name="Nozaki H."/>
            <person name="Olson B.J."/>
        </authorList>
    </citation>
    <scope>NUCLEOTIDE SEQUENCE [LARGE SCALE GENOMIC DNA]</scope>
    <source>
        <strain evidence="2">NIES-2863</strain>
    </source>
</reference>
<proteinExistence type="predicted"/>
<comment type="caution">
    <text evidence="1">The sequence shown here is derived from an EMBL/GenBank/DDBJ whole genome shotgun (WGS) entry which is preliminary data.</text>
</comment>
<name>A0A150FYL5_GONPE</name>
<dbReference type="EMBL" id="LSYV01000123">
    <property type="protein sequence ID" value="KXZ42702.1"/>
    <property type="molecule type" value="Genomic_DNA"/>
</dbReference>
<dbReference type="OrthoDB" id="559674at2759"/>